<feature type="domain" description="Glucose-methanol-choline oxidoreductase N-terminal" evidence="8">
    <location>
        <begin position="869"/>
        <end position="883"/>
    </location>
</feature>
<dbReference type="Gramene" id="A03p15880.2_BraZ1">
    <property type="protein sequence ID" value="A03p15880.2_BraZ1.CDS"/>
    <property type="gene ID" value="A03g15880.2_BraZ1"/>
</dbReference>
<accession>A0A8D9GGK7</accession>
<keyword evidence="3 6" id="KW-0732">Signal</keyword>
<evidence type="ECO:0000256" key="2">
    <source>
        <dbReference type="ARBA" id="ARBA00022630"/>
    </source>
</evidence>
<dbReference type="PANTHER" id="PTHR45968:SF34">
    <property type="entry name" value="GLUCOSE-METHANOL-CHOLINE OXIDOREDUCTASE N-TERMINAL DOMAIN-CONTAINING PROTEIN"/>
    <property type="match status" value="1"/>
</dbReference>
<dbReference type="PROSITE" id="PS00623">
    <property type="entry name" value="GMC_OXRED_1"/>
    <property type="match status" value="1"/>
</dbReference>
<dbReference type="Gene3D" id="3.50.50.60">
    <property type="entry name" value="FAD/NAD(P)-binding domain"/>
    <property type="match status" value="2"/>
</dbReference>
<dbReference type="SUPFAM" id="SSF54373">
    <property type="entry name" value="FAD-linked reductases, C-terminal domain"/>
    <property type="match status" value="2"/>
</dbReference>
<feature type="domain" description="Glucose-methanol-choline oxidoreductase N-terminal" evidence="8">
    <location>
        <begin position="293"/>
        <end position="307"/>
    </location>
</feature>
<keyword evidence="4 5" id="KW-0274">FAD</keyword>
<dbReference type="GO" id="GO:0050660">
    <property type="term" value="F:flavin adenine dinucleotide binding"/>
    <property type="evidence" value="ECO:0007669"/>
    <property type="project" value="InterPro"/>
</dbReference>
<keyword evidence="2 5" id="KW-0285">Flavoprotein</keyword>
<dbReference type="EMBL" id="LS974619">
    <property type="protein sequence ID" value="CAG7880245.1"/>
    <property type="molecule type" value="Genomic_DNA"/>
</dbReference>
<dbReference type="GO" id="GO:0016614">
    <property type="term" value="F:oxidoreductase activity, acting on CH-OH group of donors"/>
    <property type="evidence" value="ECO:0007669"/>
    <property type="project" value="InterPro"/>
</dbReference>
<evidence type="ECO:0000259" key="8">
    <source>
        <dbReference type="PROSITE" id="PS00624"/>
    </source>
</evidence>
<evidence type="ECO:0000313" key="9">
    <source>
        <dbReference type="EMBL" id="CAG7880245.1"/>
    </source>
</evidence>
<feature type="signal peptide" evidence="6">
    <location>
        <begin position="1"/>
        <end position="22"/>
    </location>
</feature>
<gene>
    <name evidence="9" type="ORF">BRAPAZ1V2_A03P15880.2</name>
</gene>
<evidence type="ECO:0000259" key="7">
    <source>
        <dbReference type="PROSITE" id="PS00623"/>
    </source>
</evidence>
<dbReference type="PROSITE" id="PS00624">
    <property type="entry name" value="GMC_OXRED_2"/>
    <property type="match status" value="2"/>
</dbReference>
<dbReference type="InterPro" id="IPR051871">
    <property type="entry name" value="GMC_Oxidoreductase-Related"/>
</dbReference>
<dbReference type="InterPro" id="IPR036188">
    <property type="entry name" value="FAD/NAD-bd_sf"/>
</dbReference>
<evidence type="ECO:0000256" key="5">
    <source>
        <dbReference type="RuleBase" id="RU003968"/>
    </source>
</evidence>
<dbReference type="SUPFAM" id="SSF51905">
    <property type="entry name" value="FAD/NAD(P)-binding domain"/>
    <property type="match status" value="2"/>
</dbReference>
<evidence type="ECO:0000256" key="3">
    <source>
        <dbReference type="ARBA" id="ARBA00022729"/>
    </source>
</evidence>
<reference evidence="9 10" key="1">
    <citation type="submission" date="2021-07" db="EMBL/GenBank/DDBJ databases">
        <authorList>
            <consortium name="Genoscope - CEA"/>
            <person name="William W."/>
        </authorList>
    </citation>
    <scope>NUCLEOTIDE SEQUENCE [LARGE SCALE GENOMIC DNA]</scope>
</reference>
<dbReference type="PANTHER" id="PTHR45968">
    <property type="entry name" value="OSJNBA0019K04.7 PROTEIN"/>
    <property type="match status" value="1"/>
</dbReference>
<dbReference type="InterPro" id="IPR000172">
    <property type="entry name" value="GMC_OxRdtase_N"/>
</dbReference>
<feature type="domain" description="Glucose-methanol-choline oxidoreductase N-terminal" evidence="7">
    <location>
        <begin position="133"/>
        <end position="156"/>
    </location>
</feature>
<evidence type="ECO:0000256" key="1">
    <source>
        <dbReference type="ARBA" id="ARBA00001974"/>
    </source>
</evidence>
<dbReference type="InterPro" id="IPR007867">
    <property type="entry name" value="GMC_OxRtase_C"/>
</dbReference>
<evidence type="ECO:0000313" key="10">
    <source>
        <dbReference type="Proteomes" id="UP000694005"/>
    </source>
</evidence>
<proteinExistence type="inferred from homology"/>
<evidence type="ECO:0000256" key="6">
    <source>
        <dbReference type="SAM" id="SignalP"/>
    </source>
</evidence>
<dbReference type="Pfam" id="PF00732">
    <property type="entry name" value="GMC_oxred_N"/>
    <property type="match status" value="2"/>
</dbReference>
<dbReference type="Pfam" id="PF05199">
    <property type="entry name" value="GMC_oxred_C"/>
    <property type="match status" value="2"/>
</dbReference>
<comment type="cofactor">
    <cofactor evidence="1">
        <name>FAD</name>
        <dbReference type="ChEBI" id="CHEBI:57692"/>
    </cofactor>
</comment>
<comment type="similarity">
    <text evidence="5">Belongs to the GMC oxidoreductase family.</text>
</comment>
<sequence length="1156" mass="127810">MGFHIFLTIFVTIFIFHGSCNCDKGTFLYSFQYSSFFSLYVEKGHYTFMKDATLAPTYASFDYILIGGGTSGCALAATLSQNARVLVLERGGSPYDNPTASDLGNFANTLFNITPNSWSQLFISEDGVYNTRARVLGGGSVINAGFYTRAGDDYVEEVEWEREAVEAAYEWVEKKLVFEPHVMGWQTAFKDGLLEAGVNPYNGFTYDHIYGTKIGGTIFDGAGHRHTAANLLEYANPDNIVVYLHASVQKILFTKTDGPRPEAYQVIFEDTKGVLHKVELANNPMNEVILSAGAIGSPHLLMLSGVGHMAHLAAHGVKPVILDHPMVGQGMGDNPMSPIFIPSPTPEEIISPKAANTSLSEMSLVQAVGITKFDSYIEGGNNVTLSFDLTRRFFDGVLHVLNETSRTTSTKILTQPIVDFLRSLDRGFKDMIAVNGMFQKVAGPASRGYMELRNRNPDDNPSVTFNYYQEPEDLNKCVEGLKTIIKVIDSKAFTKYKYPDVTARVLLNFMLGLPTNLRPRHVTSMFNLKQFCIDNVMTVWHYHGGCQVGKVVDKNYKVLGIDALRVIDGSTFLKSPGTNPQATVMMLGRTIAISYNPTLFHLTRTRIKSSIIIILYNPSTGRFQTAKRVAAPTYARFDYIVIGGGTSGCSLAATLSQNASVLVLERGGSPYDNPRATDIENVANTLLNITPNSWSQPFISEDGVYNTRARVLGGDSVLNAGFYSRAEEYYVKEAEWEMEEVEAAYEWVERKLVFEPQVTGWQSALKDGLLEAGVLPYNGFTFKHIIGTKIGGSTFDSAGHKHSAADLLEYANPDKIAVYLHATVHKILFTTKGNQRPKAYGMIYQDADGMFHKVELAENAMNEVILSAGALGSPQLLMLSGVGPRAHLEAQGVDPVVIDHPMVGQGMGDNPMNSVIVPSPQPVELSLPQVVGITRFGNFIEGFSGLSLSYNLTRMFFETRLSTQSITSFINSSDFQLNLIEIDGVIFQKVDGPFSRGYLELRNTNPDDNPSVTFNYYQEPEDLEKCVKGLETIIEVINSNAFSKYKYLNATGRELLNRMLGLPTNLRPRHVTSVFNLRQFCIDTVMSVWHYHGGCQVGRVVDKDYKVLGIDALRVIDGSTFLKSPGTNPQATVMMLGRYMGQKILRERNASGEKRD</sequence>
<dbReference type="Gene3D" id="3.30.410.40">
    <property type="match status" value="2"/>
</dbReference>
<name>A0A8D9GGK7_BRACM</name>
<dbReference type="AlphaFoldDB" id="A0A8D9GGK7"/>
<feature type="chain" id="PRO_5034497700" description="Glucose-methanol-choline oxidoreductase N-terminal domain-containing protein" evidence="6">
    <location>
        <begin position="23"/>
        <end position="1156"/>
    </location>
</feature>
<organism evidence="9 10">
    <name type="scientific">Brassica campestris</name>
    <name type="common">Field mustard</name>
    <dbReference type="NCBI Taxonomy" id="3711"/>
    <lineage>
        <taxon>Eukaryota</taxon>
        <taxon>Viridiplantae</taxon>
        <taxon>Streptophyta</taxon>
        <taxon>Embryophyta</taxon>
        <taxon>Tracheophyta</taxon>
        <taxon>Spermatophyta</taxon>
        <taxon>Magnoliopsida</taxon>
        <taxon>eudicotyledons</taxon>
        <taxon>Gunneridae</taxon>
        <taxon>Pentapetalae</taxon>
        <taxon>rosids</taxon>
        <taxon>malvids</taxon>
        <taxon>Brassicales</taxon>
        <taxon>Brassicaceae</taxon>
        <taxon>Brassiceae</taxon>
        <taxon>Brassica</taxon>
    </lineage>
</organism>
<protein>
    <recommendedName>
        <fullName evidence="7 8">Glucose-methanol-choline oxidoreductase N-terminal domain-containing protein</fullName>
    </recommendedName>
</protein>
<dbReference type="Proteomes" id="UP000694005">
    <property type="component" value="Chromosome A03"/>
</dbReference>
<evidence type="ECO:0000256" key="4">
    <source>
        <dbReference type="ARBA" id="ARBA00022827"/>
    </source>
</evidence>